<evidence type="ECO:0000313" key="3">
    <source>
        <dbReference type="Proteomes" id="UP000823388"/>
    </source>
</evidence>
<accession>A0A8T0SLF6</accession>
<dbReference type="EMBL" id="CM029045">
    <property type="protein sequence ID" value="KAG2597945.1"/>
    <property type="molecule type" value="Genomic_DNA"/>
</dbReference>
<name>A0A8T0SLF6_PANVG</name>
<comment type="caution">
    <text evidence="2">The sequence shown here is derived from an EMBL/GenBank/DDBJ whole genome shotgun (WGS) entry which is preliminary data.</text>
</comment>
<evidence type="ECO:0000313" key="2">
    <source>
        <dbReference type="EMBL" id="KAG2597945.1"/>
    </source>
</evidence>
<protein>
    <submittedName>
        <fullName evidence="2">Uncharacterized protein</fullName>
    </submittedName>
</protein>
<keyword evidence="3" id="KW-1185">Reference proteome</keyword>
<feature type="compositionally biased region" description="Pro residues" evidence="1">
    <location>
        <begin position="33"/>
        <end position="42"/>
    </location>
</feature>
<reference evidence="2" key="1">
    <citation type="submission" date="2020-05" db="EMBL/GenBank/DDBJ databases">
        <title>WGS assembly of Panicum virgatum.</title>
        <authorList>
            <person name="Lovell J.T."/>
            <person name="Jenkins J."/>
            <person name="Shu S."/>
            <person name="Juenger T.E."/>
            <person name="Schmutz J."/>
        </authorList>
    </citation>
    <scope>NUCLEOTIDE SEQUENCE</scope>
    <source>
        <strain evidence="2">AP13</strain>
    </source>
</reference>
<evidence type="ECO:0000256" key="1">
    <source>
        <dbReference type="SAM" id="MobiDB-lite"/>
    </source>
</evidence>
<organism evidence="2 3">
    <name type="scientific">Panicum virgatum</name>
    <name type="common">Blackwell switchgrass</name>
    <dbReference type="NCBI Taxonomy" id="38727"/>
    <lineage>
        <taxon>Eukaryota</taxon>
        <taxon>Viridiplantae</taxon>
        <taxon>Streptophyta</taxon>
        <taxon>Embryophyta</taxon>
        <taxon>Tracheophyta</taxon>
        <taxon>Spermatophyta</taxon>
        <taxon>Magnoliopsida</taxon>
        <taxon>Liliopsida</taxon>
        <taxon>Poales</taxon>
        <taxon>Poaceae</taxon>
        <taxon>PACMAD clade</taxon>
        <taxon>Panicoideae</taxon>
        <taxon>Panicodae</taxon>
        <taxon>Paniceae</taxon>
        <taxon>Panicinae</taxon>
        <taxon>Panicum</taxon>
        <taxon>Panicum sect. Hiantes</taxon>
    </lineage>
</organism>
<gene>
    <name evidence="2" type="ORF">PVAP13_5KG303800</name>
</gene>
<feature type="region of interest" description="Disordered" evidence="1">
    <location>
        <begin position="29"/>
        <end position="80"/>
    </location>
</feature>
<dbReference type="Proteomes" id="UP000823388">
    <property type="component" value="Chromosome 5K"/>
</dbReference>
<sequence length="243" mass="26064">MSVNPSPPPSPIQSTILNHSPFFFPLRRAAAHSPPPLPPPHLENPFPGGGAPAAPSPRRPLLHQAPSLPASLPPRGVGRRSGRAVGVDLAVGGPSMAAYGRASRVRAAGDACSHVRWSVRGTRGKRGCAHGARGSRTREEVQTCSRACRRGSCCERQEPSSRTAAAEQRRFASVQARHARRKQVCSSSYALELAGARARRGPACAGHAHGGAALFIFFLDARCPSGVRWRRDPWYDARRDALR</sequence>
<proteinExistence type="predicted"/>
<dbReference type="AlphaFoldDB" id="A0A8T0SLF6"/>